<gene>
    <name evidence="2" type="ORF">EDM21_05255</name>
</gene>
<keyword evidence="1" id="KW-0732">Signal</keyword>
<dbReference type="AlphaFoldDB" id="A0A7X3FFW3"/>
<accession>A0A7X3FFW3</accession>
<evidence type="ECO:0000313" key="3">
    <source>
        <dbReference type="Proteomes" id="UP000490800"/>
    </source>
</evidence>
<dbReference type="Proteomes" id="UP000490800">
    <property type="component" value="Unassembled WGS sequence"/>
</dbReference>
<name>A0A7X3FFW3_9BACL</name>
<dbReference type="RefSeq" id="WP_157333504.1">
    <property type="nucleotide sequence ID" value="NZ_RHLK01000002.1"/>
</dbReference>
<evidence type="ECO:0000313" key="2">
    <source>
        <dbReference type="EMBL" id="MVO98932.1"/>
    </source>
</evidence>
<feature type="chain" id="PRO_5030703596" evidence="1">
    <location>
        <begin position="25"/>
        <end position="130"/>
    </location>
</feature>
<comment type="caution">
    <text evidence="2">The sequence shown here is derived from an EMBL/GenBank/DDBJ whole genome shotgun (WGS) entry which is preliminary data.</text>
</comment>
<keyword evidence="3" id="KW-1185">Reference proteome</keyword>
<protein>
    <submittedName>
        <fullName evidence="2">Uncharacterized protein</fullName>
    </submittedName>
</protein>
<evidence type="ECO:0000256" key="1">
    <source>
        <dbReference type="SAM" id="SignalP"/>
    </source>
</evidence>
<sequence>MKKKVVSLALTGIMSITMAASAFAYPESNNRFVTESGQRTGSIHGDHQYGRMTLKLDTIVWYDNYAYASLYEVCPGKPRNNLGTVTVGMYNREASNNFYMSGACTYYAEYTKVSPEGAAVFSNLRIQNFP</sequence>
<dbReference type="OrthoDB" id="9826441at2"/>
<dbReference type="EMBL" id="RHLK01000002">
    <property type="protein sequence ID" value="MVO98932.1"/>
    <property type="molecule type" value="Genomic_DNA"/>
</dbReference>
<reference evidence="2 3" key="1">
    <citation type="journal article" date="2019" name="Microorganisms">
        <title>Paenibacillus lutrae sp. nov., A Chitinolytic Species Isolated from A River Otter in Castril Natural Park, Granada, Spain.</title>
        <authorList>
            <person name="Rodriguez M."/>
            <person name="Reina J.C."/>
            <person name="Bejar V."/>
            <person name="Llamas I."/>
        </authorList>
    </citation>
    <scope>NUCLEOTIDE SEQUENCE [LARGE SCALE GENOMIC DNA]</scope>
    <source>
        <strain evidence="2 3">N10</strain>
    </source>
</reference>
<feature type="signal peptide" evidence="1">
    <location>
        <begin position="1"/>
        <end position="24"/>
    </location>
</feature>
<organism evidence="2 3">
    <name type="scientific">Paenibacillus lutrae</name>
    <dbReference type="NCBI Taxonomy" id="2078573"/>
    <lineage>
        <taxon>Bacteria</taxon>
        <taxon>Bacillati</taxon>
        <taxon>Bacillota</taxon>
        <taxon>Bacilli</taxon>
        <taxon>Bacillales</taxon>
        <taxon>Paenibacillaceae</taxon>
        <taxon>Paenibacillus</taxon>
    </lineage>
</organism>
<proteinExistence type="predicted"/>